<reference evidence="11 12" key="3">
    <citation type="submission" date="2018-08" db="EMBL/GenBank/DDBJ databases">
        <title>A genome reference for cultivated species of the human gut microbiota.</title>
        <authorList>
            <person name="Zou Y."/>
            <person name="Xue W."/>
            <person name="Luo G."/>
        </authorList>
    </citation>
    <scope>NUCLEOTIDE SEQUENCE [LARGE SCALE GENOMIC DNA]</scope>
    <source>
        <strain evidence="7 15">AF25-6</strain>
        <strain evidence="6 12">AF26-20BH</strain>
        <strain evidence="9 14">AM25-16</strain>
        <strain evidence="8 13">AM40-34</strain>
        <strain evidence="5 11">TF03-6</strain>
    </source>
</reference>
<organism evidence="4 10">
    <name type="scientific">Bacteroides stercoris</name>
    <dbReference type="NCBI Taxonomy" id="46506"/>
    <lineage>
        <taxon>Bacteria</taxon>
        <taxon>Pseudomonadati</taxon>
        <taxon>Bacteroidota</taxon>
        <taxon>Bacteroidia</taxon>
        <taxon>Bacteroidales</taxon>
        <taxon>Bacteroidaceae</taxon>
        <taxon>Bacteroides</taxon>
    </lineage>
</organism>
<accession>A0A108TCW8</accession>
<dbReference type="Proteomes" id="UP000261223">
    <property type="component" value="Unassembled WGS sequence"/>
</dbReference>
<dbReference type="Proteomes" id="UP000440773">
    <property type="component" value="Unassembled WGS sequence"/>
</dbReference>
<evidence type="ECO:0000313" key="6">
    <source>
        <dbReference type="EMBL" id="RGR13919.1"/>
    </source>
</evidence>
<protein>
    <submittedName>
        <fullName evidence="4">Uncharacterized protein</fullName>
    </submittedName>
</protein>
<dbReference type="GeneID" id="31796770"/>
<evidence type="ECO:0000313" key="8">
    <source>
        <dbReference type="EMBL" id="RHB33582.1"/>
    </source>
</evidence>
<evidence type="ECO:0000313" key="1">
    <source>
        <dbReference type="EMBL" id="KAB5284253.1"/>
    </source>
</evidence>
<reference evidence="4" key="2">
    <citation type="submission" date="2016-01" db="EMBL/GenBank/DDBJ databases">
        <authorList>
            <person name="McClelland M."/>
            <person name="Jain A."/>
            <person name="Saraogi P."/>
            <person name="Mendelson R."/>
            <person name="Westerman R."/>
            <person name="SanMiguel P."/>
            <person name="Csonka L."/>
        </authorList>
    </citation>
    <scope>NUCLEOTIDE SEQUENCE</scope>
    <source>
        <strain evidence="4">CL09T03C01</strain>
    </source>
</reference>
<evidence type="ECO:0000313" key="9">
    <source>
        <dbReference type="EMBL" id="RHF77275.1"/>
    </source>
</evidence>
<dbReference type="PATRIC" id="fig|46506.5.peg.50"/>
<evidence type="ECO:0000313" key="14">
    <source>
        <dbReference type="Proteomes" id="UP000283762"/>
    </source>
</evidence>
<dbReference type="Proteomes" id="UP000283482">
    <property type="component" value="Unassembled WGS sequence"/>
</dbReference>
<dbReference type="Proteomes" id="UP000283762">
    <property type="component" value="Unassembled WGS sequence"/>
</dbReference>
<evidence type="ECO:0000313" key="11">
    <source>
        <dbReference type="Proteomes" id="UP000261223"/>
    </source>
</evidence>
<dbReference type="EMBL" id="QSSV01000011">
    <property type="protein sequence ID" value="RGM12997.1"/>
    <property type="molecule type" value="Genomic_DNA"/>
</dbReference>
<proteinExistence type="predicted"/>
<sequence>MKTELIESLDFTEEDYNEKIAGEDVASFNEFIDAIIVFVEQNGGTLEDAIIMANDTYYQL</sequence>
<evidence type="ECO:0000313" key="13">
    <source>
        <dbReference type="Proteomes" id="UP000283482"/>
    </source>
</evidence>
<dbReference type="EMBL" id="QSGN01000001">
    <property type="protein sequence ID" value="RHB33582.1"/>
    <property type="molecule type" value="Genomic_DNA"/>
</dbReference>
<reference evidence="4 10" key="1">
    <citation type="journal article" date="2016" name="BMC Genomics">
        <title>Type VI secretion systems of human gut Bacteroidales segregate into three genetic architectures, two of which are contained on mobile genetic elements.</title>
        <authorList>
            <person name="Coyne M.J."/>
            <person name="Roelofs K.G."/>
            <person name="Comstock L.E."/>
        </authorList>
    </citation>
    <scope>NUCLEOTIDE SEQUENCE [LARGE SCALE GENOMIC DNA]</scope>
    <source>
        <strain evidence="4 10">CL09T03C01</strain>
    </source>
</reference>
<dbReference type="RefSeq" id="WP_005654034.1">
    <property type="nucleotide sequence ID" value="NZ_AP031449.1"/>
</dbReference>
<evidence type="ECO:0000313" key="5">
    <source>
        <dbReference type="EMBL" id="RGM12997.1"/>
    </source>
</evidence>
<dbReference type="EMBL" id="WCLP01000002">
    <property type="protein sequence ID" value="KAB5284253.1"/>
    <property type="molecule type" value="Genomic_DNA"/>
</dbReference>
<dbReference type="Proteomes" id="UP000056419">
    <property type="component" value="Unassembled WGS sequence"/>
</dbReference>
<dbReference type="EMBL" id="QRTW01000012">
    <property type="protein sequence ID" value="RGR13919.1"/>
    <property type="molecule type" value="Genomic_DNA"/>
</dbReference>
<comment type="caution">
    <text evidence="4">The sequence shown here is derived from an EMBL/GenBank/DDBJ whole genome shotgun (WGS) entry which is preliminary data.</text>
</comment>
<reference evidence="16 17" key="4">
    <citation type="journal article" date="2019" name="Nat. Med.">
        <title>A library of human gut bacterial isolates paired with longitudinal multiomics data enables mechanistic microbiome research.</title>
        <authorList>
            <person name="Poyet M."/>
            <person name="Groussin M."/>
            <person name="Gibbons S.M."/>
            <person name="Avila-Pacheco J."/>
            <person name="Jiang X."/>
            <person name="Kearney S.M."/>
            <person name="Perrotta A.R."/>
            <person name="Berdy B."/>
            <person name="Zhao S."/>
            <person name="Lieberman T.D."/>
            <person name="Swanson P.K."/>
            <person name="Smith M."/>
            <person name="Roesemann S."/>
            <person name="Alexander J.E."/>
            <person name="Rich S.A."/>
            <person name="Livny J."/>
            <person name="Vlamakis H."/>
            <person name="Clish C."/>
            <person name="Bullock K."/>
            <person name="Deik A."/>
            <person name="Scott J."/>
            <person name="Pierce K.A."/>
            <person name="Xavier R.J."/>
            <person name="Alm E.J."/>
        </authorList>
    </citation>
    <scope>NUCLEOTIDE SEQUENCE [LARGE SCALE GENOMIC DNA]</scope>
    <source>
        <strain evidence="1 17">BIOML-A17</strain>
        <strain evidence="3 16">BIOML-A2</strain>
        <strain evidence="2 18">BIOML-A6</strain>
    </source>
</reference>
<evidence type="ECO:0000313" key="17">
    <source>
        <dbReference type="Proteomes" id="UP000440773"/>
    </source>
</evidence>
<evidence type="ECO:0000313" key="16">
    <source>
        <dbReference type="Proteomes" id="UP000431177"/>
    </source>
</evidence>
<evidence type="ECO:0000313" key="15">
    <source>
        <dbReference type="Proteomes" id="UP000284161"/>
    </source>
</evidence>
<dbReference type="EMBL" id="QRUB01000013">
    <property type="protein sequence ID" value="RGR26956.1"/>
    <property type="molecule type" value="Genomic_DNA"/>
</dbReference>
<dbReference type="EMBL" id="LRGC01000001">
    <property type="protein sequence ID" value="KWR57511.1"/>
    <property type="molecule type" value="Genomic_DNA"/>
</dbReference>
<evidence type="ECO:0000313" key="4">
    <source>
        <dbReference type="EMBL" id="KWR57511.1"/>
    </source>
</evidence>
<dbReference type="EMBL" id="WCLE01000070">
    <property type="protein sequence ID" value="KAB5308056.1"/>
    <property type="molecule type" value="Genomic_DNA"/>
</dbReference>
<evidence type="ECO:0000313" key="10">
    <source>
        <dbReference type="Proteomes" id="UP000056419"/>
    </source>
</evidence>
<evidence type="ECO:0000313" key="7">
    <source>
        <dbReference type="EMBL" id="RGR26956.1"/>
    </source>
</evidence>
<dbReference type="Proteomes" id="UP000283310">
    <property type="component" value="Unassembled WGS sequence"/>
</dbReference>
<dbReference type="Proteomes" id="UP000431177">
    <property type="component" value="Unassembled WGS sequence"/>
</dbReference>
<dbReference type="Proteomes" id="UP000467334">
    <property type="component" value="Unassembled WGS sequence"/>
</dbReference>
<evidence type="ECO:0000313" key="12">
    <source>
        <dbReference type="Proteomes" id="UP000283310"/>
    </source>
</evidence>
<evidence type="ECO:0000313" key="3">
    <source>
        <dbReference type="EMBL" id="KAB5328101.1"/>
    </source>
</evidence>
<keyword evidence="10" id="KW-1185">Reference proteome</keyword>
<dbReference type="AlphaFoldDB" id="A0A108TCW8"/>
<evidence type="ECO:0000313" key="2">
    <source>
        <dbReference type="EMBL" id="KAB5308056.1"/>
    </source>
</evidence>
<dbReference type="EMBL" id="WCLA01000014">
    <property type="protein sequence ID" value="KAB5328101.1"/>
    <property type="molecule type" value="Genomic_DNA"/>
</dbReference>
<dbReference type="EMBL" id="QRHJ01000007">
    <property type="protein sequence ID" value="RHF77275.1"/>
    <property type="molecule type" value="Genomic_DNA"/>
</dbReference>
<name>A0A108TCW8_BACSE</name>
<dbReference type="Proteomes" id="UP000284161">
    <property type="component" value="Unassembled WGS sequence"/>
</dbReference>
<gene>
    <name evidence="4" type="ORF">AA415_00044</name>
    <name evidence="9" type="ORF">DW668_03965</name>
    <name evidence="8" type="ORF">DW889_00575</name>
    <name evidence="7" type="ORF">DWY58_12460</name>
    <name evidence="6" type="ORF">DWY65_08425</name>
    <name evidence="5" type="ORF">DXC34_10195</name>
    <name evidence="3" type="ORF">F9950_08295</name>
    <name evidence="2" type="ORF">F9958_17380</name>
    <name evidence="1" type="ORF">F9962_00930</name>
</gene>
<evidence type="ECO:0000313" key="18">
    <source>
        <dbReference type="Proteomes" id="UP000467334"/>
    </source>
</evidence>